<keyword evidence="2" id="KW-1185">Reference proteome</keyword>
<gene>
    <name evidence="1" type="ORF">PENPOL_c007G08602</name>
</gene>
<accession>A0A1V6NIU1</accession>
<dbReference type="EMBL" id="MDYM01000007">
    <property type="protein sequence ID" value="OQD64648.1"/>
    <property type="molecule type" value="Genomic_DNA"/>
</dbReference>
<dbReference type="AlphaFoldDB" id="A0A1V6NIU1"/>
<proteinExistence type="predicted"/>
<reference evidence="2" key="1">
    <citation type="journal article" date="2017" name="Nat. Microbiol.">
        <title>Global analysis of biosynthetic gene clusters reveals vast potential of secondary metabolite production in Penicillium species.</title>
        <authorList>
            <person name="Nielsen J.C."/>
            <person name="Grijseels S."/>
            <person name="Prigent S."/>
            <person name="Ji B."/>
            <person name="Dainat J."/>
            <person name="Nielsen K.F."/>
            <person name="Frisvad J.C."/>
            <person name="Workman M."/>
            <person name="Nielsen J."/>
        </authorList>
    </citation>
    <scope>NUCLEOTIDE SEQUENCE [LARGE SCALE GENOMIC DNA]</scope>
    <source>
        <strain evidence="2">IBT 4502</strain>
    </source>
</reference>
<name>A0A1V6NIU1_PENPO</name>
<sequence length="159" mass="18193">MPPKASHKLRTPILCKHTWCMTCLRLTVKDWTEENSGAFQPFVVQCYAETYDAYGSDIDDWYSHTSPFCGFDQGTRSEATRPPCTPLVRPSRRRRLFPHLIPSHRALLYTLVPTILSPPRRVLRYPPRPSTIPLPLHVDSPHSLSLFPEPFTQGLRVGP</sequence>
<organism evidence="1 2">
    <name type="scientific">Penicillium polonicum</name>
    <dbReference type="NCBI Taxonomy" id="60169"/>
    <lineage>
        <taxon>Eukaryota</taxon>
        <taxon>Fungi</taxon>
        <taxon>Dikarya</taxon>
        <taxon>Ascomycota</taxon>
        <taxon>Pezizomycotina</taxon>
        <taxon>Eurotiomycetes</taxon>
        <taxon>Eurotiomycetidae</taxon>
        <taxon>Eurotiales</taxon>
        <taxon>Aspergillaceae</taxon>
        <taxon>Penicillium</taxon>
    </lineage>
</organism>
<evidence type="ECO:0000313" key="1">
    <source>
        <dbReference type="EMBL" id="OQD64648.1"/>
    </source>
</evidence>
<protein>
    <submittedName>
        <fullName evidence="1">Uncharacterized protein</fullName>
    </submittedName>
</protein>
<comment type="caution">
    <text evidence="1">The sequence shown here is derived from an EMBL/GenBank/DDBJ whole genome shotgun (WGS) entry which is preliminary data.</text>
</comment>
<evidence type="ECO:0000313" key="2">
    <source>
        <dbReference type="Proteomes" id="UP000191408"/>
    </source>
</evidence>
<dbReference type="Proteomes" id="UP000191408">
    <property type="component" value="Unassembled WGS sequence"/>
</dbReference>